<dbReference type="PANTHER" id="PTHR30055:SF234">
    <property type="entry name" value="HTH-TYPE TRANSCRIPTIONAL REGULATOR BETI"/>
    <property type="match status" value="1"/>
</dbReference>
<feature type="DNA-binding region" description="H-T-H motif" evidence="4">
    <location>
        <begin position="41"/>
        <end position="60"/>
    </location>
</feature>
<dbReference type="InterPro" id="IPR001647">
    <property type="entry name" value="HTH_TetR"/>
</dbReference>
<dbReference type="OrthoDB" id="116659at2"/>
<dbReference type="AlphaFoldDB" id="A0A5S4G7F7"/>
<evidence type="ECO:0000313" key="6">
    <source>
        <dbReference type="EMBL" id="TMR28956.1"/>
    </source>
</evidence>
<proteinExistence type="predicted"/>
<dbReference type="InterPro" id="IPR036271">
    <property type="entry name" value="Tet_transcr_reg_TetR-rel_C_sf"/>
</dbReference>
<evidence type="ECO:0000256" key="3">
    <source>
        <dbReference type="ARBA" id="ARBA00023163"/>
    </source>
</evidence>
<dbReference type="InterPro" id="IPR009057">
    <property type="entry name" value="Homeodomain-like_sf"/>
</dbReference>
<dbReference type="Pfam" id="PF17939">
    <property type="entry name" value="TetR_C_30"/>
    <property type="match status" value="1"/>
</dbReference>
<accession>A0A5S4G7F7</accession>
<dbReference type="GO" id="GO:0000976">
    <property type="term" value="F:transcription cis-regulatory region binding"/>
    <property type="evidence" value="ECO:0007669"/>
    <property type="project" value="TreeGrafter"/>
</dbReference>
<dbReference type="SUPFAM" id="SSF48498">
    <property type="entry name" value="Tetracyclin repressor-like, C-terminal domain"/>
    <property type="match status" value="1"/>
</dbReference>
<keyword evidence="1" id="KW-0805">Transcription regulation</keyword>
<evidence type="ECO:0000259" key="5">
    <source>
        <dbReference type="PROSITE" id="PS50977"/>
    </source>
</evidence>
<dbReference type="Proteomes" id="UP000305238">
    <property type="component" value="Unassembled WGS sequence"/>
</dbReference>
<keyword evidence="2 4" id="KW-0238">DNA-binding</keyword>
<dbReference type="GO" id="GO:0003700">
    <property type="term" value="F:DNA-binding transcription factor activity"/>
    <property type="evidence" value="ECO:0007669"/>
    <property type="project" value="TreeGrafter"/>
</dbReference>
<dbReference type="Gene3D" id="1.10.357.10">
    <property type="entry name" value="Tetracycline Repressor, domain 2"/>
    <property type="match status" value="1"/>
</dbReference>
<protein>
    <submittedName>
        <fullName evidence="6">TetR/AcrR family transcriptional regulator</fullName>
    </submittedName>
</protein>
<dbReference type="InterPro" id="IPR050109">
    <property type="entry name" value="HTH-type_TetR-like_transc_reg"/>
</dbReference>
<keyword evidence="3" id="KW-0804">Transcription</keyword>
<feature type="domain" description="HTH tetR-type" evidence="5">
    <location>
        <begin position="18"/>
        <end position="78"/>
    </location>
</feature>
<dbReference type="PROSITE" id="PS50977">
    <property type="entry name" value="HTH_TETR_2"/>
    <property type="match status" value="1"/>
</dbReference>
<dbReference type="PRINTS" id="PR00455">
    <property type="entry name" value="HTHTETR"/>
</dbReference>
<reference evidence="6 7" key="1">
    <citation type="submission" date="2019-05" db="EMBL/GenBank/DDBJ databases">
        <title>Draft genome sequence of Actinomadura geliboluensis A8036.</title>
        <authorList>
            <person name="Saricaoglu S."/>
            <person name="Isik K."/>
        </authorList>
    </citation>
    <scope>NUCLEOTIDE SEQUENCE [LARGE SCALE GENOMIC DNA]</scope>
    <source>
        <strain evidence="6 7">A8036</strain>
    </source>
</reference>
<dbReference type="SUPFAM" id="SSF46689">
    <property type="entry name" value="Homeodomain-like"/>
    <property type="match status" value="1"/>
</dbReference>
<organism evidence="6 7">
    <name type="scientific">Actinomadura geliboluensis</name>
    <dbReference type="NCBI Taxonomy" id="882440"/>
    <lineage>
        <taxon>Bacteria</taxon>
        <taxon>Bacillati</taxon>
        <taxon>Actinomycetota</taxon>
        <taxon>Actinomycetes</taxon>
        <taxon>Streptosporangiales</taxon>
        <taxon>Thermomonosporaceae</taxon>
        <taxon>Actinomadura</taxon>
    </lineage>
</organism>
<dbReference type="RefSeq" id="WP_138641034.1">
    <property type="nucleotide sequence ID" value="NZ_VCKZ01000404.1"/>
</dbReference>
<gene>
    <name evidence="6" type="ORF">ETD96_36500</name>
</gene>
<keyword evidence="7" id="KW-1185">Reference proteome</keyword>
<evidence type="ECO:0000256" key="1">
    <source>
        <dbReference type="ARBA" id="ARBA00023015"/>
    </source>
</evidence>
<name>A0A5S4G7F7_9ACTN</name>
<dbReference type="EMBL" id="VCKZ01000404">
    <property type="protein sequence ID" value="TMR28956.1"/>
    <property type="molecule type" value="Genomic_DNA"/>
</dbReference>
<dbReference type="PANTHER" id="PTHR30055">
    <property type="entry name" value="HTH-TYPE TRANSCRIPTIONAL REGULATOR RUTR"/>
    <property type="match status" value="1"/>
</dbReference>
<sequence>MATTNSPTSATASTAAEPTRRELILRAAERLFAIDGYHGTTMRDIAREAGVKLSLLVYHFETKENLYYSIFERRQYVNEERLRRLQQIEDLSAPESLGQIIDAWIDPVLQMHANPDDIWYARLVLREASDPSSQERNVLSTLFDPMARAFIDALKQALPGRPEGFHHWAYMFSVGVLTQSAFDSRVENLVAETNPQQKPAILRSYLIAALTYG</sequence>
<comment type="caution">
    <text evidence="6">The sequence shown here is derived from an EMBL/GenBank/DDBJ whole genome shotgun (WGS) entry which is preliminary data.</text>
</comment>
<dbReference type="InterPro" id="IPR041586">
    <property type="entry name" value="PsrA_TetR_C"/>
</dbReference>
<evidence type="ECO:0000313" key="7">
    <source>
        <dbReference type="Proteomes" id="UP000305238"/>
    </source>
</evidence>
<evidence type="ECO:0000256" key="2">
    <source>
        <dbReference type="ARBA" id="ARBA00023125"/>
    </source>
</evidence>
<dbReference type="Pfam" id="PF00440">
    <property type="entry name" value="TetR_N"/>
    <property type="match status" value="1"/>
</dbReference>
<evidence type="ECO:0000256" key="4">
    <source>
        <dbReference type="PROSITE-ProRule" id="PRU00335"/>
    </source>
</evidence>